<dbReference type="PANTHER" id="PTHR36489:SF2">
    <property type="entry name" value="APPLE DOMAIN-CONTAINING PROTEIN"/>
    <property type="match status" value="1"/>
</dbReference>
<feature type="compositionally biased region" description="Low complexity" evidence="1">
    <location>
        <begin position="50"/>
        <end position="61"/>
    </location>
</feature>
<keyword evidence="2" id="KW-1133">Transmembrane helix</keyword>
<feature type="region of interest" description="Disordered" evidence="1">
    <location>
        <begin position="1"/>
        <end position="99"/>
    </location>
</feature>
<protein>
    <submittedName>
        <fullName evidence="3">Uncharacterized protein</fullName>
    </submittedName>
</protein>
<gene>
    <name evidence="3" type="ORF">HAKA00212_LOCUS19323</name>
</gene>
<dbReference type="InterPro" id="IPR012623">
    <property type="entry name" value="Toxin_18"/>
</dbReference>
<reference evidence="3" key="1">
    <citation type="submission" date="2021-01" db="EMBL/GenBank/DDBJ databases">
        <authorList>
            <person name="Corre E."/>
            <person name="Pelletier E."/>
            <person name="Niang G."/>
            <person name="Scheremetjew M."/>
            <person name="Finn R."/>
            <person name="Kale V."/>
            <person name="Holt S."/>
            <person name="Cochrane G."/>
            <person name="Meng A."/>
            <person name="Brown T."/>
            <person name="Cohen L."/>
        </authorList>
    </citation>
    <scope>NUCLEOTIDE SEQUENCE</scope>
    <source>
        <strain evidence="3">CCMP3107</strain>
    </source>
</reference>
<evidence type="ECO:0000256" key="2">
    <source>
        <dbReference type="SAM" id="Phobius"/>
    </source>
</evidence>
<feature type="transmembrane region" description="Helical" evidence="2">
    <location>
        <begin position="297"/>
        <end position="322"/>
    </location>
</feature>
<accession>A0A7S4DC71</accession>
<keyword evidence="2" id="KW-0812">Transmembrane</keyword>
<sequence>MPTQAPTDQPTKAPTVAPTHVPTKTPTDQPTKVPTVSPTEAPTKVPTLQPTEAPTKTPTKAPTHHPTKAPTHQPTEAPTTAPTMAPTRQPTEAPTDHPTKAPTFFPTLTPTYAPTKVCMADGLGCSDDDQCCSGACCEDARICVQPRAPTQAPTVSPTIAPTYAPTLQCMDTGEACDKNDECCSGDCCDEYKVCLPPGDYSYEEESTDEDMIMPLCEDAGPVPGAYAGPCVHAASKGGAKVMFKSADGQLQEMDDLQQFNGKKILFKDSEGNLQELSLEAGGEASSSMGNKASTSGIVVFVTSPLMVIAVLAVAVLGVIMAAQRRLHRSVTYEPLESNHSMDDIVFSDGDDFLNKP</sequence>
<feature type="compositionally biased region" description="Low complexity" evidence="1">
    <location>
        <begin position="68"/>
        <end position="91"/>
    </location>
</feature>
<name>A0A7S4DC71_HETAK</name>
<evidence type="ECO:0000256" key="1">
    <source>
        <dbReference type="SAM" id="MobiDB-lite"/>
    </source>
</evidence>
<dbReference type="AlphaFoldDB" id="A0A7S4DC71"/>
<dbReference type="EMBL" id="HBIU01042689">
    <property type="protein sequence ID" value="CAE0640502.1"/>
    <property type="molecule type" value="Transcribed_RNA"/>
</dbReference>
<dbReference type="Pfam" id="PF08087">
    <property type="entry name" value="Toxin_18"/>
    <property type="match status" value="1"/>
</dbReference>
<feature type="compositionally biased region" description="Polar residues" evidence="1">
    <location>
        <begin position="22"/>
        <end position="40"/>
    </location>
</feature>
<evidence type="ECO:0000313" key="3">
    <source>
        <dbReference type="EMBL" id="CAE0640502.1"/>
    </source>
</evidence>
<proteinExistence type="predicted"/>
<feature type="compositionally biased region" description="Polar residues" evidence="1">
    <location>
        <begin position="1"/>
        <end position="12"/>
    </location>
</feature>
<organism evidence="3">
    <name type="scientific">Heterosigma akashiwo</name>
    <name type="common">Chromophytic alga</name>
    <name type="synonym">Heterosigma carterae</name>
    <dbReference type="NCBI Taxonomy" id="2829"/>
    <lineage>
        <taxon>Eukaryota</taxon>
        <taxon>Sar</taxon>
        <taxon>Stramenopiles</taxon>
        <taxon>Ochrophyta</taxon>
        <taxon>Raphidophyceae</taxon>
        <taxon>Chattonellales</taxon>
        <taxon>Chattonellaceae</taxon>
        <taxon>Heterosigma</taxon>
    </lineage>
</organism>
<dbReference type="PANTHER" id="PTHR36489">
    <property type="entry name" value="PROTEIN-COUPLED RECEPTOR GPR1, PUTATIVE-RELATED"/>
    <property type="match status" value="1"/>
</dbReference>
<keyword evidence="2" id="KW-0472">Membrane</keyword>